<organism evidence="3 4">
    <name type="scientific">Desulfofarcimen acetoxidans (strain ATCC 49208 / DSM 771 / KCTC 5769 / VKM B-1644 / 5575)</name>
    <name type="common">Desulfotomaculum acetoxidans</name>
    <dbReference type="NCBI Taxonomy" id="485916"/>
    <lineage>
        <taxon>Bacteria</taxon>
        <taxon>Bacillati</taxon>
        <taxon>Bacillota</taxon>
        <taxon>Clostridia</taxon>
        <taxon>Eubacteriales</taxon>
        <taxon>Peptococcaceae</taxon>
        <taxon>Desulfofarcimen</taxon>
    </lineage>
</organism>
<dbReference type="Pfam" id="PF17820">
    <property type="entry name" value="PDZ_6"/>
    <property type="match status" value="1"/>
</dbReference>
<dbReference type="Gene3D" id="2.30.42.10">
    <property type="match status" value="1"/>
</dbReference>
<dbReference type="STRING" id="485916.Dtox_3962"/>
<accession>C8VY26</accession>
<feature type="transmembrane region" description="Helical" evidence="1">
    <location>
        <begin position="226"/>
        <end position="244"/>
    </location>
</feature>
<dbReference type="KEGG" id="dae:Dtox_3962"/>
<feature type="transmembrane region" description="Helical" evidence="1">
    <location>
        <begin position="143"/>
        <end position="165"/>
    </location>
</feature>
<keyword evidence="1" id="KW-0472">Membrane</keyword>
<feature type="transmembrane region" description="Helical" evidence="1">
    <location>
        <begin position="69"/>
        <end position="89"/>
    </location>
</feature>
<dbReference type="HOGENOM" id="CLU_051142_0_0_9"/>
<proteinExistence type="predicted"/>
<dbReference type="AlphaFoldDB" id="C8VY26"/>
<feature type="domain" description="PDZ" evidence="2">
    <location>
        <begin position="315"/>
        <end position="358"/>
    </location>
</feature>
<feature type="transmembrane region" description="Helical" evidence="1">
    <location>
        <begin position="118"/>
        <end position="137"/>
    </location>
</feature>
<dbReference type="SMART" id="SM00228">
    <property type="entry name" value="PDZ"/>
    <property type="match status" value="1"/>
</dbReference>
<feature type="transmembrane region" description="Helical" evidence="1">
    <location>
        <begin position="186"/>
        <end position="206"/>
    </location>
</feature>
<dbReference type="SUPFAM" id="SSF50156">
    <property type="entry name" value="PDZ domain-like"/>
    <property type="match status" value="1"/>
</dbReference>
<reference evidence="3 4" key="1">
    <citation type="journal article" date="2009" name="Stand. Genomic Sci.">
        <title>Complete genome sequence of Desulfotomaculum acetoxidans type strain (5575).</title>
        <authorList>
            <person name="Spring S."/>
            <person name="Lapidus A."/>
            <person name="Schroder M."/>
            <person name="Gleim D."/>
            <person name="Sims D."/>
            <person name="Meincke L."/>
            <person name="Glavina Del Rio T."/>
            <person name="Tice H."/>
            <person name="Copeland A."/>
            <person name="Cheng J.F."/>
            <person name="Lucas S."/>
            <person name="Chen F."/>
            <person name="Nolan M."/>
            <person name="Bruce D."/>
            <person name="Goodwin L."/>
            <person name="Pitluck S."/>
            <person name="Ivanova N."/>
            <person name="Mavromatis K."/>
            <person name="Mikhailova N."/>
            <person name="Pati A."/>
            <person name="Chen A."/>
            <person name="Palaniappan K."/>
            <person name="Land M."/>
            <person name="Hauser L."/>
            <person name="Chang Y.J."/>
            <person name="Jeffries C.D."/>
            <person name="Chain P."/>
            <person name="Saunders E."/>
            <person name="Brettin T."/>
            <person name="Detter J.C."/>
            <person name="Goker M."/>
            <person name="Bristow J."/>
            <person name="Eisen J.A."/>
            <person name="Markowitz V."/>
            <person name="Hugenholtz P."/>
            <person name="Kyrpides N.C."/>
            <person name="Klenk H.P."/>
            <person name="Han C."/>
        </authorList>
    </citation>
    <scope>NUCLEOTIDE SEQUENCE [LARGE SCALE GENOMIC DNA]</scope>
    <source>
        <strain evidence="4">ATCC 49208 / DSM 771 / VKM B-1644</strain>
    </source>
</reference>
<keyword evidence="1" id="KW-1133">Transmembrane helix</keyword>
<dbReference type="InterPro" id="IPR041489">
    <property type="entry name" value="PDZ_6"/>
</dbReference>
<feature type="transmembrane region" description="Helical" evidence="1">
    <location>
        <begin position="15"/>
        <end position="35"/>
    </location>
</feature>
<gene>
    <name evidence="3" type="ordered locus">Dtox_3962</name>
</gene>
<evidence type="ECO:0000313" key="3">
    <source>
        <dbReference type="EMBL" id="ACV64655.1"/>
    </source>
</evidence>
<evidence type="ECO:0000256" key="1">
    <source>
        <dbReference type="SAM" id="Phobius"/>
    </source>
</evidence>
<dbReference type="EMBL" id="CP001720">
    <property type="protein sequence ID" value="ACV64655.1"/>
    <property type="molecule type" value="Genomic_DNA"/>
</dbReference>
<evidence type="ECO:0000313" key="4">
    <source>
        <dbReference type="Proteomes" id="UP000002217"/>
    </source>
</evidence>
<dbReference type="InterPro" id="IPR001478">
    <property type="entry name" value="PDZ"/>
</dbReference>
<dbReference type="OrthoDB" id="198399at2"/>
<dbReference type="PROSITE" id="PS50106">
    <property type="entry name" value="PDZ"/>
    <property type="match status" value="1"/>
</dbReference>
<evidence type="ECO:0000259" key="2">
    <source>
        <dbReference type="PROSITE" id="PS50106"/>
    </source>
</evidence>
<name>C8VY26_DESAS</name>
<dbReference type="Proteomes" id="UP000002217">
    <property type="component" value="Chromosome"/>
</dbReference>
<protein>
    <submittedName>
        <fullName evidence="3">PDZ/DHR/GLGF domain protein</fullName>
    </submittedName>
</protein>
<dbReference type="eggNOG" id="COG0265">
    <property type="taxonomic scope" value="Bacteria"/>
</dbReference>
<dbReference type="InterPro" id="IPR036034">
    <property type="entry name" value="PDZ_sf"/>
</dbReference>
<feature type="transmembrane region" description="Helical" evidence="1">
    <location>
        <begin position="95"/>
        <end position="111"/>
    </location>
</feature>
<keyword evidence="1" id="KW-0812">Transmembrane</keyword>
<dbReference type="RefSeq" id="WP_015759330.1">
    <property type="nucleotide sequence ID" value="NC_013216.1"/>
</dbReference>
<keyword evidence="4" id="KW-1185">Reference proteome</keyword>
<feature type="transmembrane region" description="Helical" evidence="1">
    <location>
        <begin position="256"/>
        <end position="273"/>
    </location>
</feature>
<sequence>MSLLGQLLPLILHGISRAVMDDLFWVVVLLIAFQYRRTNKEKERIAGMETKTLSLKNIFNSSGFIRDTLAATGFGLLGGLLGSLLMVYIGLTLSGSGLLYLWPLAILLMLIDARFLCFAYAGGILALSSLLLGFPRINIPQLIALVAVLHMVESVLILASGHLGASPVYIKNRVGRIVGGFTLQKFWPIPLVGLLVVGQGAMVDGVDMPGWWPLIKSGLPGDPNSFIYTLLPVVAGLGYGDVAIARTPNQKSRMSAFFLGLYSLILLLLALVADRSRFLALLAALFAPLGHELVIFIGKQVELVSPPLYAAKGPGLMVLDVFPDTPAWRAGLRSGDSVVEINGRPVADRESLDFLLETSYIVSELAYLKAGERQLRRVTVYLKPGQTFGILPVPAGNEGEYVEIAAHSPLRRRLMNLWQKIRS</sequence>